<feature type="compositionally biased region" description="Basic residues" evidence="1">
    <location>
        <begin position="284"/>
        <end position="294"/>
    </location>
</feature>
<proteinExistence type="predicted"/>
<feature type="region of interest" description="Disordered" evidence="1">
    <location>
        <begin position="1"/>
        <end position="138"/>
    </location>
</feature>
<gene>
    <name evidence="2" type="ORF">CALVIDRAFT_532000</name>
</gene>
<dbReference type="AlphaFoldDB" id="A0A167FJP4"/>
<feature type="compositionally biased region" description="Low complexity" evidence="1">
    <location>
        <begin position="64"/>
        <end position="74"/>
    </location>
</feature>
<evidence type="ECO:0000313" key="3">
    <source>
        <dbReference type="Proteomes" id="UP000076738"/>
    </source>
</evidence>
<feature type="compositionally biased region" description="Polar residues" evidence="1">
    <location>
        <begin position="35"/>
        <end position="50"/>
    </location>
</feature>
<protein>
    <submittedName>
        <fullName evidence="2">Uncharacterized protein</fullName>
    </submittedName>
</protein>
<evidence type="ECO:0000256" key="1">
    <source>
        <dbReference type="SAM" id="MobiDB-lite"/>
    </source>
</evidence>
<dbReference type="Proteomes" id="UP000076738">
    <property type="component" value="Unassembled WGS sequence"/>
</dbReference>
<feature type="compositionally biased region" description="Acidic residues" evidence="1">
    <location>
        <begin position="315"/>
        <end position="340"/>
    </location>
</feature>
<reference evidence="2 3" key="1">
    <citation type="journal article" date="2016" name="Mol. Biol. Evol.">
        <title>Comparative Genomics of Early-Diverging Mushroom-Forming Fungi Provides Insights into the Origins of Lignocellulose Decay Capabilities.</title>
        <authorList>
            <person name="Nagy L.G."/>
            <person name="Riley R."/>
            <person name="Tritt A."/>
            <person name="Adam C."/>
            <person name="Daum C."/>
            <person name="Floudas D."/>
            <person name="Sun H."/>
            <person name="Yadav J.S."/>
            <person name="Pangilinan J."/>
            <person name="Larsson K.H."/>
            <person name="Matsuura K."/>
            <person name="Barry K."/>
            <person name="Labutti K."/>
            <person name="Kuo R."/>
            <person name="Ohm R.A."/>
            <person name="Bhattacharya S.S."/>
            <person name="Shirouzu T."/>
            <person name="Yoshinaga Y."/>
            <person name="Martin F.M."/>
            <person name="Grigoriev I.V."/>
            <person name="Hibbett D.S."/>
        </authorList>
    </citation>
    <scope>NUCLEOTIDE SEQUENCE [LARGE SCALE GENOMIC DNA]</scope>
    <source>
        <strain evidence="2 3">TUFC12733</strain>
    </source>
</reference>
<name>A0A167FJP4_CALVF</name>
<accession>A0A167FJP4</accession>
<dbReference type="OrthoDB" id="2755069at2759"/>
<sequence length="340" mass="36319">MGKTRAAARKLKKGDKGPPSGGALSESATEVPPSGGTSPARPTSRDSLSSLDFLPPAPPPPTPTLARAPAPAAHDAPDAPDADAAAAAAAKKRKTPKKTPAPEPAAKKRKLQPPAKQADNSVNVKAATSKKASSKELLTQREKEMLELKAQLALRDEKLTHAEDALKALKEKEAAKPLPLIPKPPGQAGRLTRGGYSLIKAIGLEHDKPLYNELQAAVRAAFQGSQLLTKDRLSDYAPADLAGIFNIVSSNYAKPHMPIPSSRRTKGDWASTAILKQYLKNTKANKKAKLKMRNAKKDAGVDQGKRGGKEKANELDEVPDEDEDDEEEEDEPAEEDEVEE</sequence>
<feature type="region of interest" description="Disordered" evidence="1">
    <location>
        <begin position="284"/>
        <end position="340"/>
    </location>
</feature>
<organism evidence="2 3">
    <name type="scientific">Calocera viscosa (strain TUFC12733)</name>
    <dbReference type="NCBI Taxonomy" id="1330018"/>
    <lineage>
        <taxon>Eukaryota</taxon>
        <taxon>Fungi</taxon>
        <taxon>Dikarya</taxon>
        <taxon>Basidiomycota</taxon>
        <taxon>Agaricomycotina</taxon>
        <taxon>Dacrymycetes</taxon>
        <taxon>Dacrymycetales</taxon>
        <taxon>Dacrymycetaceae</taxon>
        <taxon>Calocera</taxon>
    </lineage>
</organism>
<feature type="compositionally biased region" description="Basic residues" evidence="1">
    <location>
        <begin position="1"/>
        <end position="13"/>
    </location>
</feature>
<dbReference type="EMBL" id="KV417381">
    <property type="protein sequence ID" value="KZO89562.1"/>
    <property type="molecule type" value="Genomic_DNA"/>
</dbReference>
<keyword evidence="3" id="KW-1185">Reference proteome</keyword>
<feature type="compositionally biased region" description="Basic and acidic residues" evidence="1">
    <location>
        <begin position="295"/>
        <end position="314"/>
    </location>
</feature>
<evidence type="ECO:0000313" key="2">
    <source>
        <dbReference type="EMBL" id="KZO89562.1"/>
    </source>
</evidence>